<dbReference type="EMBL" id="KL198021">
    <property type="protein sequence ID" value="KDQ18515.1"/>
    <property type="molecule type" value="Genomic_DNA"/>
</dbReference>
<dbReference type="InterPro" id="IPR024747">
    <property type="entry name" value="Pyridox_Oxase-rel"/>
</dbReference>
<protein>
    <recommendedName>
        <fullName evidence="3">Pyridoxamine 5'-phosphate oxidase putative domain-containing protein</fullName>
    </recommendedName>
</protein>
<organism evidence="1 2">
    <name type="scientific">Botryobasidium botryosum (strain FD-172 SS1)</name>
    <dbReference type="NCBI Taxonomy" id="930990"/>
    <lineage>
        <taxon>Eukaryota</taxon>
        <taxon>Fungi</taxon>
        <taxon>Dikarya</taxon>
        <taxon>Basidiomycota</taxon>
        <taxon>Agaricomycotina</taxon>
        <taxon>Agaricomycetes</taxon>
        <taxon>Cantharellales</taxon>
        <taxon>Botryobasidiaceae</taxon>
        <taxon>Botryobasidium</taxon>
    </lineage>
</organism>
<dbReference type="SUPFAM" id="SSF50475">
    <property type="entry name" value="FMN-binding split barrel"/>
    <property type="match status" value="1"/>
</dbReference>
<dbReference type="Proteomes" id="UP000027195">
    <property type="component" value="Unassembled WGS sequence"/>
</dbReference>
<dbReference type="InterPro" id="IPR012349">
    <property type="entry name" value="Split_barrel_FMN-bd"/>
</dbReference>
<dbReference type="InParanoid" id="A0A067MUX8"/>
<proteinExistence type="predicted"/>
<dbReference type="OrthoDB" id="444432at2759"/>
<dbReference type="Pfam" id="PF12900">
    <property type="entry name" value="Pyridox_ox_2"/>
    <property type="match status" value="1"/>
</dbReference>
<dbReference type="PANTHER" id="PTHR34071:SF2">
    <property type="entry name" value="FLAVIN-NUCLEOTIDE-BINDING PROTEIN"/>
    <property type="match status" value="1"/>
</dbReference>
<evidence type="ECO:0000313" key="1">
    <source>
        <dbReference type="EMBL" id="KDQ18515.1"/>
    </source>
</evidence>
<evidence type="ECO:0008006" key="3">
    <source>
        <dbReference type="Google" id="ProtNLM"/>
    </source>
</evidence>
<reference evidence="2" key="1">
    <citation type="journal article" date="2014" name="Proc. Natl. Acad. Sci. U.S.A.">
        <title>Extensive sampling of basidiomycete genomes demonstrates inadequacy of the white-rot/brown-rot paradigm for wood decay fungi.</title>
        <authorList>
            <person name="Riley R."/>
            <person name="Salamov A.A."/>
            <person name="Brown D.W."/>
            <person name="Nagy L.G."/>
            <person name="Floudas D."/>
            <person name="Held B.W."/>
            <person name="Levasseur A."/>
            <person name="Lombard V."/>
            <person name="Morin E."/>
            <person name="Otillar R."/>
            <person name="Lindquist E.A."/>
            <person name="Sun H."/>
            <person name="LaButti K.M."/>
            <person name="Schmutz J."/>
            <person name="Jabbour D."/>
            <person name="Luo H."/>
            <person name="Baker S.E."/>
            <person name="Pisabarro A.G."/>
            <person name="Walton J.D."/>
            <person name="Blanchette R.A."/>
            <person name="Henrissat B."/>
            <person name="Martin F."/>
            <person name="Cullen D."/>
            <person name="Hibbett D.S."/>
            <person name="Grigoriev I.V."/>
        </authorList>
    </citation>
    <scope>NUCLEOTIDE SEQUENCE [LARGE SCALE GENOMIC DNA]</scope>
    <source>
        <strain evidence="2">FD-172 SS1</strain>
    </source>
</reference>
<dbReference type="PANTHER" id="PTHR34071">
    <property type="entry name" value="5-NITROIMIDAZOLE ANTIBIOTICS RESISTANCE PROTEIN, NIMA-FAMILY-RELATED PROTEIN-RELATED"/>
    <property type="match status" value="1"/>
</dbReference>
<sequence>MDAATFDRTPLNTVRRHPERAEYDRAAIAAIVRDAKILHVAFNNDSGDPQCIPMLGAWDEVDGQPYIYFHAYHGARFIKTLSDVGTPICATATIVDGYVLSLSAFGHSLNYRSAVIHGVVLPLAPSEDEDAFKMHAFKLTVQAAVPDRWDHVRQPTPAELRITGIIRMKVDSASAKIRRGPPKEDRKDLEDAELVARTWTGVVPVSRVAGTPEPSEYCRYAPGDVPAHVSELR</sequence>
<dbReference type="STRING" id="930990.A0A067MUX8"/>
<keyword evidence="2" id="KW-1185">Reference proteome</keyword>
<accession>A0A067MUX8</accession>
<name>A0A067MUX8_BOTB1</name>
<dbReference type="AlphaFoldDB" id="A0A067MUX8"/>
<gene>
    <name evidence="1" type="ORF">BOTBODRAFT_28888</name>
</gene>
<dbReference type="HOGENOM" id="CLU_067890_0_0_1"/>
<evidence type="ECO:0000313" key="2">
    <source>
        <dbReference type="Proteomes" id="UP000027195"/>
    </source>
</evidence>
<dbReference type="Gene3D" id="2.30.110.10">
    <property type="entry name" value="Electron Transport, Fmn-binding Protein, Chain A"/>
    <property type="match status" value="1"/>
</dbReference>